<dbReference type="GO" id="GO:0030163">
    <property type="term" value="P:protein catabolic process"/>
    <property type="evidence" value="ECO:0007669"/>
    <property type="project" value="InterPro"/>
</dbReference>
<gene>
    <name evidence="4" type="primary">ycbZ</name>
    <name evidence="4" type="ORF">ERCISPPS3390_355</name>
</gene>
<proteinExistence type="inferred from homology"/>
<comment type="catalytic activity">
    <reaction evidence="2">
        <text>Hydrolysis of proteins in presence of ATP.</text>
        <dbReference type="EC" id="3.4.21.53"/>
    </reaction>
</comment>
<dbReference type="PANTHER" id="PTHR10046">
    <property type="entry name" value="ATP DEPENDENT LON PROTEASE FAMILY MEMBER"/>
    <property type="match status" value="1"/>
</dbReference>
<dbReference type="InterPro" id="IPR008269">
    <property type="entry name" value="Lon_proteolytic"/>
</dbReference>
<dbReference type="InterPro" id="IPR014721">
    <property type="entry name" value="Ribsml_uS5_D2-typ_fold_subgr"/>
</dbReference>
<feature type="active site" evidence="2">
    <location>
        <position position="486"/>
    </location>
</feature>
<organism evidence="4 5">
    <name type="scientific">Candidatus Erwinia haradaeae</name>
    <dbReference type="NCBI Taxonomy" id="1922217"/>
    <lineage>
        <taxon>Bacteria</taxon>
        <taxon>Pseudomonadati</taxon>
        <taxon>Pseudomonadota</taxon>
        <taxon>Gammaproteobacteria</taxon>
        <taxon>Enterobacterales</taxon>
        <taxon>Erwiniaceae</taxon>
        <taxon>Erwinia</taxon>
    </lineage>
</organism>
<dbReference type="EMBL" id="LR217705">
    <property type="protein sequence ID" value="VFP80483.1"/>
    <property type="molecule type" value="Genomic_DNA"/>
</dbReference>
<dbReference type="InterPro" id="IPR020568">
    <property type="entry name" value="Ribosomal_Su5_D2-typ_SF"/>
</dbReference>
<dbReference type="Gene3D" id="3.30.230.10">
    <property type="match status" value="1"/>
</dbReference>
<accession>A0A451D495</accession>
<evidence type="ECO:0000259" key="3">
    <source>
        <dbReference type="PROSITE" id="PS51786"/>
    </source>
</evidence>
<dbReference type="GO" id="GO:0004176">
    <property type="term" value="F:ATP-dependent peptidase activity"/>
    <property type="evidence" value="ECO:0007669"/>
    <property type="project" value="UniProtKB-UniRule"/>
</dbReference>
<feature type="active site" evidence="2">
    <location>
        <position position="443"/>
    </location>
</feature>
<dbReference type="InterPro" id="IPR027065">
    <property type="entry name" value="Lon_Prtase"/>
</dbReference>
<evidence type="ECO:0000256" key="1">
    <source>
        <dbReference type="ARBA" id="ARBA00022670"/>
    </source>
</evidence>
<keyword evidence="2" id="KW-0720">Serine protease</keyword>
<dbReference type="AlphaFoldDB" id="A0A451D495"/>
<evidence type="ECO:0000313" key="5">
    <source>
        <dbReference type="Proteomes" id="UP000294338"/>
    </source>
</evidence>
<comment type="similarity">
    <text evidence="2">Belongs to the peptidase S16 family.</text>
</comment>
<reference evidence="4 5" key="1">
    <citation type="submission" date="2019-02" db="EMBL/GenBank/DDBJ databases">
        <authorList>
            <person name="Manzano-Marin A."/>
            <person name="Manzano-Marin A."/>
        </authorList>
    </citation>
    <scope>NUCLEOTIDE SEQUENCE [LARGE SCALE GENOMIC DNA]</scope>
    <source>
        <strain evidence="4 5">ErCisplendens/pseudotsugae</strain>
    </source>
</reference>
<keyword evidence="1 2" id="KW-0645">Protease</keyword>
<dbReference type="EC" id="3.4.21.53" evidence="2"/>
<feature type="domain" description="Lon proteolytic" evidence="3">
    <location>
        <begin position="351"/>
        <end position="548"/>
    </location>
</feature>
<dbReference type="RefSeq" id="WP_197095129.1">
    <property type="nucleotide sequence ID" value="NZ_LR217705.1"/>
</dbReference>
<dbReference type="Pfam" id="PF05362">
    <property type="entry name" value="Lon_C"/>
    <property type="match status" value="1"/>
</dbReference>
<sequence length="590" mass="66772">MVILKKDPLKWNILQTSIERFQHLFLKNLIVDTDYFRIVQARLYNGLDLLSKTMALEPIMLIKSPESSIYFTFLQKILLAMQEKTANKTKILYGGRYEINEHTVDWYPAKTIQDNFATYGGVHQSDWIEHNNLFGCVHIYKNQVSLSPGLVHHANGGFLILSLRAILEQPLMWLRLKKILTCKKYEWYSSDHSAPLPLDIPSMPMSFRLLLMGGQEALEDFKNLEFELTNVSLYGEFEDTIELSDDIAFMNWRMWVQSVADAMGCPPTDYNFWPALVHEGIRWTGDQGLLPLNLDWIRYQLQEALLYCTDGLMKGNNLKKAIKMRAWREGLILEKILNNIEQNQIQIDTKGEVIGQINALSVIEFPGHPGAFGTPVRVSCVVHIGDGEFIDVERKVDLGGSIHSKGLMIMQSWLLSTLKLEQNIPFSASLVFEQSYSELDGDSASLAALCALISALSLTPINQKIAVTGSIDQLGSVQSIGGINEKIEGFFQICNQRILDGCQGVIIPSSNIRHLSLHQDVMKAIKNGTFSLWAVSNVDEALLLLTGVPWKNKLGPSLLCFIKERIAKINSQDIRRRTGPLRWFNWISSI</sequence>
<dbReference type="Pfam" id="PF13654">
    <property type="entry name" value="AAA_32"/>
    <property type="match status" value="1"/>
</dbReference>
<keyword evidence="2 4" id="KW-0378">Hydrolase</keyword>
<dbReference type="GO" id="GO:0004252">
    <property type="term" value="F:serine-type endopeptidase activity"/>
    <property type="evidence" value="ECO:0007669"/>
    <property type="project" value="UniProtKB-UniRule"/>
</dbReference>
<dbReference type="GO" id="GO:0005524">
    <property type="term" value="F:ATP binding"/>
    <property type="evidence" value="ECO:0007669"/>
    <property type="project" value="InterPro"/>
</dbReference>
<name>A0A451D495_9GAMM</name>
<protein>
    <recommendedName>
        <fullName evidence="2">endopeptidase La</fullName>
        <ecNumber evidence="2">3.4.21.53</ecNumber>
    </recommendedName>
</protein>
<dbReference type="Proteomes" id="UP000294338">
    <property type="component" value="Chromosome 1"/>
</dbReference>
<evidence type="ECO:0000256" key="2">
    <source>
        <dbReference type="PROSITE-ProRule" id="PRU01122"/>
    </source>
</evidence>
<evidence type="ECO:0000313" key="4">
    <source>
        <dbReference type="EMBL" id="VFP80483.1"/>
    </source>
</evidence>
<dbReference type="GO" id="GO:0006508">
    <property type="term" value="P:proteolysis"/>
    <property type="evidence" value="ECO:0007669"/>
    <property type="project" value="UniProtKB-KW"/>
</dbReference>
<dbReference type="InterPro" id="IPR041699">
    <property type="entry name" value="AAA_32"/>
</dbReference>
<dbReference type="PROSITE" id="PS51786">
    <property type="entry name" value="LON_PROTEOLYTIC"/>
    <property type="match status" value="1"/>
</dbReference>
<dbReference type="SUPFAM" id="SSF54211">
    <property type="entry name" value="Ribosomal protein S5 domain 2-like"/>
    <property type="match status" value="1"/>
</dbReference>
<dbReference type="InterPro" id="IPR027417">
    <property type="entry name" value="P-loop_NTPase"/>
</dbReference>
<dbReference type="Gene3D" id="3.40.50.300">
    <property type="entry name" value="P-loop containing nucleotide triphosphate hydrolases"/>
    <property type="match status" value="1"/>
</dbReference>